<dbReference type="AlphaFoldDB" id="A0A0S7C1B1"/>
<gene>
    <name evidence="3" type="ORF">TBC1_111967</name>
</gene>
<feature type="chain" id="PRO_5006633490" evidence="1">
    <location>
        <begin position="19"/>
        <end position="146"/>
    </location>
</feature>
<keyword evidence="3" id="KW-0413">Isomerase</keyword>
<keyword evidence="4" id="KW-1185">Reference proteome</keyword>
<dbReference type="Proteomes" id="UP000053091">
    <property type="component" value="Unassembled WGS sequence"/>
</dbReference>
<dbReference type="InterPro" id="IPR032710">
    <property type="entry name" value="NTF2-like_dom_sf"/>
</dbReference>
<dbReference type="Pfam" id="PF14534">
    <property type="entry name" value="DUF4440"/>
    <property type="match status" value="1"/>
</dbReference>
<dbReference type="OrthoDB" id="1119084at2"/>
<sequence>MRNLIFRLIVFTLIPVIACTSAPETAEIPESTDGLCQLWIDAWNARDAVAIEACFANDALLITDTVYSGIDAIRSGFIERATPYFQNLTCSKLYESISGSMAYHAGKYDHEWIVNDSTVEKASGYYTMVWKKSDDNTWKLAVFQTN</sequence>
<proteinExistence type="predicted"/>
<evidence type="ECO:0000313" key="4">
    <source>
        <dbReference type="Proteomes" id="UP000053091"/>
    </source>
</evidence>
<name>A0A0S7C1B1_9BACT</name>
<dbReference type="Gene3D" id="3.10.450.50">
    <property type="match status" value="1"/>
</dbReference>
<dbReference type="STRING" id="1678841.TBC1_111967"/>
<evidence type="ECO:0000313" key="3">
    <source>
        <dbReference type="EMBL" id="GAP43809.1"/>
    </source>
</evidence>
<dbReference type="EMBL" id="DF968182">
    <property type="protein sequence ID" value="GAP43809.1"/>
    <property type="molecule type" value="Genomic_DNA"/>
</dbReference>
<feature type="domain" description="DUF4440" evidence="2">
    <location>
        <begin position="38"/>
        <end position="140"/>
    </location>
</feature>
<dbReference type="InterPro" id="IPR027843">
    <property type="entry name" value="DUF4440"/>
</dbReference>
<evidence type="ECO:0000256" key="1">
    <source>
        <dbReference type="SAM" id="SignalP"/>
    </source>
</evidence>
<protein>
    <submittedName>
        <fullName evidence="3">Ketosteroid isomerase homolog</fullName>
    </submittedName>
</protein>
<accession>A0A0S7C1B1</accession>
<keyword evidence="1" id="KW-0732">Signal</keyword>
<organism evidence="3">
    <name type="scientific">Lentimicrobium saccharophilum</name>
    <dbReference type="NCBI Taxonomy" id="1678841"/>
    <lineage>
        <taxon>Bacteria</taxon>
        <taxon>Pseudomonadati</taxon>
        <taxon>Bacteroidota</taxon>
        <taxon>Bacteroidia</taxon>
        <taxon>Bacteroidales</taxon>
        <taxon>Lentimicrobiaceae</taxon>
        <taxon>Lentimicrobium</taxon>
    </lineage>
</organism>
<dbReference type="SUPFAM" id="SSF54427">
    <property type="entry name" value="NTF2-like"/>
    <property type="match status" value="1"/>
</dbReference>
<reference evidence="3" key="1">
    <citation type="journal article" date="2015" name="Genome Announc.">
        <title>Draft Genome Sequence of Bacteroidales Strain TBC1, a Novel Isolate from a Methanogenic Wastewater Treatment System.</title>
        <authorList>
            <person name="Tourlousse D.M."/>
            <person name="Matsuura N."/>
            <person name="Sun L."/>
            <person name="Toyonaga M."/>
            <person name="Kuroda K."/>
            <person name="Ohashi A."/>
            <person name="Cruz R."/>
            <person name="Yamaguchi T."/>
            <person name="Sekiguchi Y."/>
        </authorList>
    </citation>
    <scope>NUCLEOTIDE SEQUENCE [LARGE SCALE GENOMIC DNA]</scope>
    <source>
        <strain evidence="3">TBC1</strain>
    </source>
</reference>
<feature type="signal peptide" evidence="1">
    <location>
        <begin position="1"/>
        <end position="18"/>
    </location>
</feature>
<dbReference type="RefSeq" id="WP_062041552.1">
    <property type="nucleotide sequence ID" value="NZ_DF968182.1"/>
</dbReference>
<evidence type="ECO:0000259" key="2">
    <source>
        <dbReference type="Pfam" id="PF14534"/>
    </source>
</evidence>
<dbReference type="GO" id="GO:0016853">
    <property type="term" value="F:isomerase activity"/>
    <property type="evidence" value="ECO:0007669"/>
    <property type="project" value="UniProtKB-KW"/>
</dbReference>